<evidence type="ECO:0000313" key="3">
    <source>
        <dbReference type="Proteomes" id="UP000234456"/>
    </source>
</evidence>
<gene>
    <name evidence="2" type="ORF">C0Q88_07625</name>
</gene>
<name>A0A2N4TXW0_RALPI</name>
<reference evidence="2 3" key="1">
    <citation type="submission" date="2017-12" db="EMBL/GenBank/DDBJ databases">
        <title>Draft genome sequence of Ralstonia pickettii 52.</title>
        <authorList>
            <person name="Zheng B."/>
        </authorList>
    </citation>
    <scope>NUCLEOTIDE SEQUENCE [LARGE SCALE GENOMIC DNA]</scope>
    <source>
        <strain evidence="2 3">52</strain>
    </source>
</reference>
<feature type="chain" id="PRO_5014788317" description="Lipoprotein" evidence="1">
    <location>
        <begin position="25"/>
        <end position="149"/>
    </location>
</feature>
<evidence type="ECO:0000313" key="2">
    <source>
        <dbReference type="EMBL" id="PLC44540.1"/>
    </source>
</evidence>
<comment type="caution">
    <text evidence="2">The sequence shown here is derived from an EMBL/GenBank/DDBJ whole genome shotgun (WGS) entry which is preliminary data.</text>
</comment>
<evidence type="ECO:0000256" key="1">
    <source>
        <dbReference type="SAM" id="SignalP"/>
    </source>
</evidence>
<dbReference type="Proteomes" id="UP000234456">
    <property type="component" value="Unassembled WGS sequence"/>
</dbReference>
<dbReference type="EMBL" id="PKQE01000001">
    <property type="protein sequence ID" value="PLC44540.1"/>
    <property type="molecule type" value="Genomic_DNA"/>
</dbReference>
<dbReference type="PROSITE" id="PS51257">
    <property type="entry name" value="PROKAR_LIPOPROTEIN"/>
    <property type="match status" value="1"/>
</dbReference>
<keyword evidence="1" id="KW-0732">Signal</keyword>
<dbReference type="AlphaFoldDB" id="A0A2N4TXW0"/>
<proteinExistence type="predicted"/>
<organism evidence="2 3">
    <name type="scientific">Ralstonia pickettii</name>
    <name type="common">Burkholderia pickettii</name>
    <dbReference type="NCBI Taxonomy" id="329"/>
    <lineage>
        <taxon>Bacteria</taxon>
        <taxon>Pseudomonadati</taxon>
        <taxon>Pseudomonadota</taxon>
        <taxon>Betaproteobacteria</taxon>
        <taxon>Burkholderiales</taxon>
        <taxon>Burkholderiaceae</taxon>
        <taxon>Ralstonia</taxon>
    </lineage>
</organism>
<protein>
    <recommendedName>
        <fullName evidence="4">Lipoprotein</fullName>
    </recommendedName>
</protein>
<feature type="signal peptide" evidence="1">
    <location>
        <begin position="1"/>
        <end position="24"/>
    </location>
</feature>
<evidence type="ECO:0008006" key="4">
    <source>
        <dbReference type="Google" id="ProtNLM"/>
    </source>
</evidence>
<accession>A0A2N4TXW0</accession>
<sequence length="149" mass="16091">MGMRTWTGVNLVVLLAGCASVSPAQDPDYLKAEAMMAQQRQDAVVTCVGKTQCDKAWALTRVYVSERSATKVQLSTDTLIETYGPVDRVTVSLRAVRTPGPGDTQTIEIGANCRGMYAPGGGPGSFYIPCIKQVVPHVVQFRPFVQARL</sequence>